<dbReference type="Proteomes" id="UP000251889">
    <property type="component" value="Unassembled WGS sequence"/>
</dbReference>
<evidence type="ECO:0000256" key="1">
    <source>
        <dbReference type="PROSITE-ProRule" id="PRU00339"/>
    </source>
</evidence>
<organism evidence="4 5">
    <name type="scientific">Pseudochryseolinea flava</name>
    <dbReference type="NCBI Taxonomy" id="2059302"/>
    <lineage>
        <taxon>Bacteria</taxon>
        <taxon>Pseudomonadati</taxon>
        <taxon>Bacteroidota</taxon>
        <taxon>Cytophagia</taxon>
        <taxon>Cytophagales</taxon>
        <taxon>Fulvivirgaceae</taxon>
        <taxon>Pseudochryseolinea</taxon>
    </lineage>
</organism>
<comment type="caution">
    <text evidence="4">The sequence shown here is derived from an EMBL/GenBank/DDBJ whole genome shotgun (WGS) entry which is preliminary data.</text>
</comment>
<dbReference type="OrthoDB" id="6190788at2"/>
<dbReference type="AlphaFoldDB" id="A0A364Y055"/>
<keyword evidence="5" id="KW-1185">Reference proteome</keyword>
<feature type="transmembrane region" description="Helical" evidence="2">
    <location>
        <begin position="401"/>
        <end position="420"/>
    </location>
</feature>
<feature type="repeat" description="TPR" evidence="1">
    <location>
        <begin position="120"/>
        <end position="153"/>
    </location>
</feature>
<dbReference type="Pfam" id="PF13181">
    <property type="entry name" value="TPR_8"/>
    <property type="match status" value="1"/>
</dbReference>
<sequence>MRYVIFIMLAVGFSTTLQAQLKLDSLLNLLRNNPKETDKSTIYGRIAWVYIAKGNYDVARRYADSVLDVSTKLDDSVGIYRAHYYYGVIGRYTGEHASALDYLGNYLRFHASRGDSSRVAGALFQIGVVHSHYGNYEKSLAAHQRSLRIEEDAKNAYSVGNTLNSIGTIYKETKSYDLAILNLRKSLVIFGTLQEWSDMTNALVNLGNTYSELNEFDSAMSYYRRAIEIDKRIDKQRGVAVSYANIAFLFDRMGEFDSALVYHHKGLAIREKFTDAEDLTRSLIGVGRGYIKLGRYKEAGPYLSRALELSTHTNSKPLLRDVHMNFAEMFEGMKDERNALKHIKQFQIYKDSIFNDETQRKITELGVKHQLSDKVKHIALLEKEKQIQQQQAAREATIKNALIVGSILIAILAGAAVYAFRQRLLLVSKDKEIQEVNLRHQLSELKIKALRAQINPHFMFNCLNSINRMIVRGDNENASIYLKKFSKLLRLIVENGEENRVSLDNELTLIESYIQLEELRFKNKIGYEISIDEGIARESTFLPPMILQPFVENSIWHGLMNKKDDEAGKIKIAVREEDETLLCMIEDNGVGRDKSREFKEDIPGKTHSVGINITEERLKLISRERLNQWIKIVDLRDGGNEAIGTRVEIRIPLS</sequence>
<dbReference type="Gene3D" id="1.25.40.10">
    <property type="entry name" value="Tetratricopeptide repeat domain"/>
    <property type="match status" value="2"/>
</dbReference>
<dbReference type="SMART" id="SM00028">
    <property type="entry name" value="TPR"/>
    <property type="match status" value="6"/>
</dbReference>
<name>A0A364Y055_9BACT</name>
<dbReference type="PANTHER" id="PTHR34220:SF7">
    <property type="entry name" value="SENSOR HISTIDINE KINASE YPDA"/>
    <property type="match status" value="1"/>
</dbReference>
<reference evidence="4 5" key="1">
    <citation type="submission" date="2018-06" db="EMBL/GenBank/DDBJ databases">
        <title>Chryseolinea flavus sp. nov., a member of the phylum Bacteroidetes isolated from soil.</title>
        <authorList>
            <person name="Li Y."/>
            <person name="Wang J."/>
        </authorList>
    </citation>
    <scope>NUCLEOTIDE SEQUENCE [LARGE SCALE GENOMIC DNA]</scope>
    <source>
        <strain evidence="4 5">SDU1-6</strain>
    </source>
</reference>
<dbReference type="PROSITE" id="PS50293">
    <property type="entry name" value="TPR_REGION"/>
    <property type="match status" value="1"/>
</dbReference>
<keyword evidence="2" id="KW-1133">Transmembrane helix</keyword>
<evidence type="ECO:0000313" key="5">
    <source>
        <dbReference type="Proteomes" id="UP000251889"/>
    </source>
</evidence>
<dbReference type="Pfam" id="PF13432">
    <property type="entry name" value="TPR_16"/>
    <property type="match status" value="1"/>
</dbReference>
<gene>
    <name evidence="4" type="ORF">DQQ10_15590</name>
</gene>
<evidence type="ECO:0000256" key="2">
    <source>
        <dbReference type="SAM" id="Phobius"/>
    </source>
</evidence>
<dbReference type="Gene3D" id="3.30.565.10">
    <property type="entry name" value="Histidine kinase-like ATPase, C-terminal domain"/>
    <property type="match status" value="1"/>
</dbReference>
<protein>
    <recommendedName>
        <fullName evidence="3">Signal transduction histidine kinase internal region domain-containing protein</fullName>
    </recommendedName>
</protein>
<dbReference type="InterPro" id="IPR019734">
    <property type="entry name" value="TPR_rpt"/>
</dbReference>
<dbReference type="Pfam" id="PF06580">
    <property type="entry name" value="His_kinase"/>
    <property type="match status" value="1"/>
</dbReference>
<keyword evidence="2" id="KW-0472">Membrane</keyword>
<feature type="repeat" description="TPR" evidence="1">
    <location>
        <begin position="280"/>
        <end position="313"/>
    </location>
</feature>
<dbReference type="RefSeq" id="WP_112747818.1">
    <property type="nucleotide sequence ID" value="NZ_QMFY01000008.1"/>
</dbReference>
<keyword evidence="2" id="KW-0812">Transmembrane</keyword>
<evidence type="ECO:0000313" key="4">
    <source>
        <dbReference type="EMBL" id="RAV99980.1"/>
    </source>
</evidence>
<dbReference type="Pfam" id="PF13424">
    <property type="entry name" value="TPR_12"/>
    <property type="match status" value="1"/>
</dbReference>
<proteinExistence type="predicted"/>
<accession>A0A364Y055</accession>
<dbReference type="EMBL" id="QMFY01000008">
    <property type="protein sequence ID" value="RAV99980.1"/>
    <property type="molecule type" value="Genomic_DNA"/>
</dbReference>
<dbReference type="InterPro" id="IPR010559">
    <property type="entry name" value="Sig_transdc_His_kin_internal"/>
</dbReference>
<dbReference type="SUPFAM" id="SSF48452">
    <property type="entry name" value="TPR-like"/>
    <property type="match status" value="2"/>
</dbReference>
<dbReference type="GO" id="GO:0000155">
    <property type="term" value="F:phosphorelay sensor kinase activity"/>
    <property type="evidence" value="ECO:0007669"/>
    <property type="project" value="InterPro"/>
</dbReference>
<dbReference type="PROSITE" id="PS50005">
    <property type="entry name" value="TPR"/>
    <property type="match status" value="3"/>
</dbReference>
<dbReference type="InterPro" id="IPR011990">
    <property type="entry name" value="TPR-like_helical_dom_sf"/>
</dbReference>
<feature type="domain" description="Signal transduction histidine kinase internal region" evidence="3">
    <location>
        <begin position="446"/>
        <end position="525"/>
    </location>
</feature>
<keyword evidence="1" id="KW-0802">TPR repeat</keyword>
<evidence type="ECO:0000259" key="3">
    <source>
        <dbReference type="Pfam" id="PF06580"/>
    </source>
</evidence>
<dbReference type="GO" id="GO:0016020">
    <property type="term" value="C:membrane"/>
    <property type="evidence" value="ECO:0007669"/>
    <property type="project" value="InterPro"/>
</dbReference>
<dbReference type="PANTHER" id="PTHR34220">
    <property type="entry name" value="SENSOR HISTIDINE KINASE YPDA"/>
    <property type="match status" value="1"/>
</dbReference>
<dbReference type="InterPro" id="IPR036890">
    <property type="entry name" value="HATPase_C_sf"/>
</dbReference>
<feature type="repeat" description="TPR" evidence="1">
    <location>
        <begin position="200"/>
        <end position="233"/>
    </location>
</feature>
<dbReference type="InterPro" id="IPR050640">
    <property type="entry name" value="Bact_2-comp_sensor_kinase"/>
</dbReference>
<dbReference type="SUPFAM" id="SSF55874">
    <property type="entry name" value="ATPase domain of HSP90 chaperone/DNA topoisomerase II/histidine kinase"/>
    <property type="match status" value="1"/>
</dbReference>